<comment type="caution">
    <text evidence="1">The sequence shown here is derived from an EMBL/GenBank/DDBJ whole genome shotgun (WGS) entry which is preliminary data.</text>
</comment>
<dbReference type="EMBL" id="BAABHB010000002">
    <property type="protein sequence ID" value="GAA4399106.1"/>
    <property type="molecule type" value="Genomic_DNA"/>
</dbReference>
<keyword evidence="2" id="KW-1185">Reference proteome</keyword>
<proteinExistence type="predicted"/>
<organism evidence="1 2">
    <name type="scientific">Nibrella viscosa</name>
    <dbReference type="NCBI Taxonomy" id="1084524"/>
    <lineage>
        <taxon>Bacteria</taxon>
        <taxon>Pseudomonadati</taxon>
        <taxon>Bacteroidota</taxon>
        <taxon>Cytophagia</taxon>
        <taxon>Cytophagales</taxon>
        <taxon>Spirosomataceae</taxon>
        <taxon>Nibrella</taxon>
    </lineage>
</organism>
<name>A0ABP8K120_9BACT</name>
<evidence type="ECO:0000313" key="2">
    <source>
        <dbReference type="Proteomes" id="UP001500936"/>
    </source>
</evidence>
<evidence type="ECO:0000313" key="1">
    <source>
        <dbReference type="EMBL" id="GAA4399106.1"/>
    </source>
</evidence>
<reference evidence="2" key="1">
    <citation type="journal article" date="2019" name="Int. J. Syst. Evol. Microbiol.">
        <title>The Global Catalogue of Microorganisms (GCM) 10K type strain sequencing project: providing services to taxonomists for standard genome sequencing and annotation.</title>
        <authorList>
            <consortium name="The Broad Institute Genomics Platform"/>
            <consortium name="The Broad Institute Genome Sequencing Center for Infectious Disease"/>
            <person name="Wu L."/>
            <person name="Ma J."/>
        </authorList>
    </citation>
    <scope>NUCLEOTIDE SEQUENCE [LARGE SCALE GENOMIC DNA]</scope>
    <source>
        <strain evidence="2">JCM 17925</strain>
    </source>
</reference>
<protein>
    <submittedName>
        <fullName evidence="1">Uncharacterized protein</fullName>
    </submittedName>
</protein>
<accession>A0ABP8K120</accession>
<gene>
    <name evidence="1" type="ORF">GCM10023187_10480</name>
</gene>
<sequence length="71" mass="8177">MLQVRYHHLAHGIVVGRQHQIRRPAFQRFRHSAGVHLHLFGMAPGIHKHHLKVHTPGMCQRLPAITESLEP</sequence>
<dbReference type="Proteomes" id="UP001500936">
    <property type="component" value="Unassembled WGS sequence"/>
</dbReference>